<feature type="transmembrane region" description="Helical" evidence="7">
    <location>
        <begin position="6"/>
        <end position="22"/>
    </location>
</feature>
<name>A0A6N7LNW1_9GAMM</name>
<feature type="transmembrane region" description="Helical" evidence="7">
    <location>
        <begin position="120"/>
        <end position="141"/>
    </location>
</feature>
<feature type="transmembrane region" description="Helical" evidence="7">
    <location>
        <begin position="176"/>
        <end position="199"/>
    </location>
</feature>
<dbReference type="PANTHER" id="PTHR36838">
    <property type="entry name" value="AUXIN EFFLUX CARRIER FAMILY PROTEIN"/>
    <property type="match status" value="1"/>
</dbReference>
<dbReference type="PANTHER" id="PTHR36838:SF1">
    <property type="entry name" value="SLR1864 PROTEIN"/>
    <property type="match status" value="1"/>
</dbReference>
<evidence type="ECO:0000256" key="4">
    <source>
        <dbReference type="ARBA" id="ARBA00022692"/>
    </source>
</evidence>
<keyword evidence="2" id="KW-0813">Transport</keyword>
<dbReference type="EMBL" id="WIRE01000001">
    <property type="protein sequence ID" value="MQX51768.1"/>
    <property type="molecule type" value="Genomic_DNA"/>
</dbReference>
<keyword evidence="3" id="KW-1003">Cell membrane</keyword>
<evidence type="ECO:0000256" key="6">
    <source>
        <dbReference type="ARBA" id="ARBA00023136"/>
    </source>
</evidence>
<evidence type="ECO:0000256" key="2">
    <source>
        <dbReference type="ARBA" id="ARBA00022448"/>
    </source>
</evidence>
<dbReference type="InterPro" id="IPR004776">
    <property type="entry name" value="Mem_transp_PIN-like"/>
</dbReference>
<dbReference type="RefSeq" id="WP_153498553.1">
    <property type="nucleotide sequence ID" value="NZ_WIRE01000001.1"/>
</dbReference>
<evidence type="ECO:0000313" key="9">
    <source>
        <dbReference type="Proteomes" id="UP000469421"/>
    </source>
</evidence>
<feature type="transmembrane region" description="Helical" evidence="7">
    <location>
        <begin position="64"/>
        <end position="85"/>
    </location>
</feature>
<protein>
    <submittedName>
        <fullName evidence="8">AEC family transporter</fullName>
    </submittedName>
</protein>
<organism evidence="8 9">
    <name type="scientific">Alcanivorax sediminis</name>
    <dbReference type="NCBI Taxonomy" id="2663008"/>
    <lineage>
        <taxon>Bacteria</taxon>
        <taxon>Pseudomonadati</taxon>
        <taxon>Pseudomonadota</taxon>
        <taxon>Gammaproteobacteria</taxon>
        <taxon>Oceanospirillales</taxon>
        <taxon>Alcanivoracaceae</taxon>
        <taxon>Alcanivorax</taxon>
    </lineage>
</organism>
<feature type="transmembrane region" description="Helical" evidence="7">
    <location>
        <begin position="211"/>
        <end position="232"/>
    </location>
</feature>
<feature type="transmembrane region" description="Helical" evidence="7">
    <location>
        <begin position="153"/>
        <end position="170"/>
    </location>
</feature>
<reference evidence="8 9" key="1">
    <citation type="submission" date="2019-10" db="EMBL/GenBank/DDBJ databases">
        <title>Alcanivorax sp.PA15-N-34 draft genome sequence.</title>
        <authorList>
            <person name="Liao X."/>
            <person name="Shao Z."/>
        </authorList>
    </citation>
    <scope>NUCLEOTIDE SEQUENCE [LARGE SCALE GENOMIC DNA]</scope>
    <source>
        <strain evidence="8 9">PA15-N-34</strain>
    </source>
</reference>
<evidence type="ECO:0000256" key="5">
    <source>
        <dbReference type="ARBA" id="ARBA00022989"/>
    </source>
</evidence>
<keyword evidence="4 7" id="KW-0812">Transmembrane</keyword>
<keyword evidence="9" id="KW-1185">Reference proteome</keyword>
<evidence type="ECO:0000313" key="8">
    <source>
        <dbReference type="EMBL" id="MQX51768.1"/>
    </source>
</evidence>
<evidence type="ECO:0000256" key="7">
    <source>
        <dbReference type="SAM" id="Phobius"/>
    </source>
</evidence>
<feature type="transmembrane region" description="Helical" evidence="7">
    <location>
        <begin position="269"/>
        <end position="290"/>
    </location>
</feature>
<feature type="transmembrane region" description="Helical" evidence="7">
    <location>
        <begin position="34"/>
        <end position="52"/>
    </location>
</feature>
<comment type="caution">
    <text evidence="8">The sequence shown here is derived from an EMBL/GenBank/DDBJ whole genome shotgun (WGS) entry which is preliminary data.</text>
</comment>
<proteinExistence type="predicted"/>
<dbReference type="Pfam" id="PF03547">
    <property type="entry name" value="Mem_trans"/>
    <property type="match status" value="2"/>
</dbReference>
<dbReference type="GO" id="GO:0016020">
    <property type="term" value="C:membrane"/>
    <property type="evidence" value="ECO:0007669"/>
    <property type="project" value="UniProtKB-SubCell"/>
</dbReference>
<sequence>MLLTLWNIIAPVLFCAGLGYFWARAGKPFDTQMVTSLVTTVTTPCLIVATLGKTNLDMAALTEVAGVALTVMFLTLALAALAIRISGQPFRIFLPSLAFPNTGNMGIPLCMLAFGDAGLALSLAWMMVYSVFHFSMGMAIVSGKGFSLSLLRHPILLSVFLAVTMVGFQLSLPEWLYNTVSLIGDVTIPLMLITLGVSLSQLKVHHVGKGAGFAALRLLIGFTMGLAVVEMLDLQGPLRGVALIESTMPVAVFNYLLARAFKRGTEEVAAMVVFSTLMAFLILPFLLTLAL</sequence>
<keyword evidence="5 7" id="KW-1133">Transmembrane helix</keyword>
<accession>A0A6N7LNW1</accession>
<dbReference type="AlphaFoldDB" id="A0A6N7LNW1"/>
<evidence type="ECO:0000256" key="1">
    <source>
        <dbReference type="ARBA" id="ARBA00004141"/>
    </source>
</evidence>
<feature type="transmembrane region" description="Helical" evidence="7">
    <location>
        <begin position="238"/>
        <end position="257"/>
    </location>
</feature>
<dbReference type="GO" id="GO:0055085">
    <property type="term" value="P:transmembrane transport"/>
    <property type="evidence" value="ECO:0007669"/>
    <property type="project" value="InterPro"/>
</dbReference>
<dbReference type="Proteomes" id="UP000469421">
    <property type="component" value="Unassembled WGS sequence"/>
</dbReference>
<evidence type="ECO:0000256" key="3">
    <source>
        <dbReference type="ARBA" id="ARBA00022475"/>
    </source>
</evidence>
<comment type="subcellular location">
    <subcellularLocation>
        <location evidence="1">Membrane</location>
        <topology evidence="1">Multi-pass membrane protein</topology>
    </subcellularLocation>
</comment>
<gene>
    <name evidence="8" type="ORF">GFN93_00815</name>
</gene>
<keyword evidence="6 7" id="KW-0472">Membrane</keyword>